<evidence type="ECO:0000313" key="3">
    <source>
        <dbReference type="Proteomes" id="UP000314294"/>
    </source>
</evidence>
<name>A0A4Z2EME7_9TELE</name>
<feature type="region of interest" description="Disordered" evidence="1">
    <location>
        <begin position="196"/>
        <end position="215"/>
    </location>
</feature>
<comment type="caution">
    <text evidence="2">The sequence shown here is derived from an EMBL/GenBank/DDBJ whole genome shotgun (WGS) entry which is preliminary data.</text>
</comment>
<feature type="region of interest" description="Disordered" evidence="1">
    <location>
        <begin position="1"/>
        <end position="22"/>
    </location>
</feature>
<keyword evidence="3" id="KW-1185">Reference proteome</keyword>
<organism evidence="2 3">
    <name type="scientific">Liparis tanakae</name>
    <name type="common">Tanaka's snailfish</name>
    <dbReference type="NCBI Taxonomy" id="230148"/>
    <lineage>
        <taxon>Eukaryota</taxon>
        <taxon>Metazoa</taxon>
        <taxon>Chordata</taxon>
        <taxon>Craniata</taxon>
        <taxon>Vertebrata</taxon>
        <taxon>Euteleostomi</taxon>
        <taxon>Actinopterygii</taxon>
        <taxon>Neopterygii</taxon>
        <taxon>Teleostei</taxon>
        <taxon>Neoteleostei</taxon>
        <taxon>Acanthomorphata</taxon>
        <taxon>Eupercaria</taxon>
        <taxon>Perciformes</taxon>
        <taxon>Cottioidei</taxon>
        <taxon>Cottales</taxon>
        <taxon>Liparidae</taxon>
        <taxon>Liparis</taxon>
    </lineage>
</organism>
<proteinExistence type="predicted"/>
<dbReference type="Proteomes" id="UP000314294">
    <property type="component" value="Unassembled WGS sequence"/>
</dbReference>
<reference evidence="2 3" key="1">
    <citation type="submission" date="2019-03" db="EMBL/GenBank/DDBJ databases">
        <title>First draft genome of Liparis tanakae, snailfish: a comprehensive survey of snailfish specific genes.</title>
        <authorList>
            <person name="Kim W."/>
            <person name="Song I."/>
            <person name="Jeong J.-H."/>
            <person name="Kim D."/>
            <person name="Kim S."/>
            <person name="Ryu S."/>
            <person name="Song J.Y."/>
            <person name="Lee S.K."/>
        </authorList>
    </citation>
    <scope>NUCLEOTIDE SEQUENCE [LARGE SCALE GENOMIC DNA]</scope>
    <source>
        <tissue evidence="2">Muscle</tissue>
    </source>
</reference>
<evidence type="ECO:0000313" key="2">
    <source>
        <dbReference type="EMBL" id="TNN29740.1"/>
    </source>
</evidence>
<dbReference type="EMBL" id="SRLO01005271">
    <property type="protein sequence ID" value="TNN29740.1"/>
    <property type="molecule type" value="Genomic_DNA"/>
</dbReference>
<accession>A0A4Z2EME7</accession>
<evidence type="ECO:0000256" key="1">
    <source>
        <dbReference type="SAM" id="MobiDB-lite"/>
    </source>
</evidence>
<dbReference type="OrthoDB" id="10485155at2759"/>
<protein>
    <submittedName>
        <fullName evidence="2">Uncharacterized protein</fullName>
    </submittedName>
</protein>
<dbReference type="AlphaFoldDB" id="A0A4Z2EME7"/>
<gene>
    <name evidence="2" type="ORF">EYF80_060111</name>
</gene>
<sequence length="215" mass="23675">MGPNHTLQKSLVGLQGKTQEEAEEQVQVDTRVAECQMDMKSSQKLLNTQMDKAEYLVLLIKSQSSQRLIHLPALWSPVWIRCSSSIKLDRLDFGLNHQEMNVHLSHGIGQLSSLCGHQHILQNCSSDPAEDWDVAHDVEASGGLDVGDDPAGLLLISEPLPEVVLLLGVSETSDLGHQANTVRRDLIGCCRSCGYPEASRGKQVPPEEVCQQHMH</sequence>